<dbReference type="GO" id="GO:0004715">
    <property type="term" value="F:non-membrane spanning protein tyrosine kinase activity"/>
    <property type="evidence" value="ECO:0007669"/>
    <property type="project" value="UniProtKB-EC"/>
</dbReference>
<dbReference type="Pfam" id="PF13614">
    <property type="entry name" value="AAA_31"/>
    <property type="match status" value="1"/>
</dbReference>
<comment type="similarity">
    <text evidence="1">Belongs to the CpsD/CapB family.</text>
</comment>
<name>A0ABW0I0H5_9BACL</name>
<organism evidence="10 11">
    <name type="scientific">Cohnella soli</name>
    <dbReference type="NCBI Taxonomy" id="425005"/>
    <lineage>
        <taxon>Bacteria</taxon>
        <taxon>Bacillati</taxon>
        <taxon>Bacillota</taxon>
        <taxon>Bacilli</taxon>
        <taxon>Bacillales</taxon>
        <taxon>Paenibacillaceae</taxon>
        <taxon>Cohnella</taxon>
    </lineage>
</organism>
<keyword evidence="11" id="KW-1185">Reference proteome</keyword>
<dbReference type="CDD" id="cd05387">
    <property type="entry name" value="BY-kinase"/>
    <property type="match status" value="1"/>
</dbReference>
<dbReference type="PANTHER" id="PTHR32309:SF13">
    <property type="entry name" value="FERRIC ENTEROBACTIN TRANSPORT PROTEIN FEPE"/>
    <property type="match status" value="1"/>
</dbReference>
<feature type="domain" description="AAA" evidence="9">
    <location>
        <begin position="56"/>
        <end position="175"/>
    </location>
</feature>
<comment type="catalytic activity">
    <reaction evidence="8">
        <text>L-tyrosyl-[protein] + ATP = O-phospho-L-tyrosyl-[protein] + ADP + H(+)</text>
        <dbReference type="Rhea" id="RHEA:10596"/>
        <dbReference type="Rhea" id="RHEA-COMP:10136"/>
        <dbReference type="Rhea" id="RHEA-COMP:20101"/>
        <dbReference type="ChEBI" id="CHEBI:15378"/>
        <dbReference type="ChEBI" id="CHEBI:30616"/>
        <dbReference type="ChEBI" id="CHEBI:46858"/>
        <dbReference type="ChEBI" id="CHEBI:61978"/>
        <dbReference type="ChEBI" id="CHEBI:456216"/>
        <dbReference type="EC" id="2.7.10.2"/>
    </reaction>
</comment>
<evidence type="ECO:0000256" key="7">
    <source>
        <dbReference type="ARBA" id="ARBA00023137"/>
    </source>
</evidence>
<reference evidence="11" key="1">
    <citation type="journal article" date="2019" name="Int. J. Syst. Evol. Microbiol.">
        <title>The Global Catalogue of Microorganisms (GCM) 10K type strain sequencing project: providing services to taxonomists for standard genome sequencing and annotation.</title>
        <authorList>
            <consortium name="The Broad Institute Genomics Platform"/>
            <consortium name="The Broad Institute Genome Sequencing Center for Infectious Disease"/>
            <person name="Wu L."/>
            <person name="Ma J."/>
        </authorList>
    </citation>
    <scope>NUCLEOTIDE SEQUENCE [LARGE SCALE GENOMIC DNA]</scope>
    <source>
        <strain evidence="11">CGMCC 1.18575</strain>
    </source>
</reference>
<dbReference type="EMBL" id="JBHSMI010000062">
    <property type="protein sequence ID" value="MFC5406779.1"/>
    <property type="molecule type" value="Genomic_DNA"/>
</dbReference>
<sequence length="221" mass="23984">MFKNKKLSKTLIGGCLASYHQPYSNLAEQFREIRNNITFAARGNLRSLVVTSPSDGEGKTTAAMNLAIGFAQRGERVLLVDADIRKPLLHSLFDMQASPGLSEILVQQAKLEEAVRETNIPNLKLLLGGSFYHEAMNRLESVAMTELLNQARALYDVLVFDCPSVLGASDVCTLASRCDGTVLVLSGGRTNSNKALLAKRNLEFGKANILGVVLMNGKSIT</sequence>
<dbReference type="Gene3D" id="3.40.50.300">
    <property type="entry name" value="P-loop containing nucleotide triphosphate hydrolases"/>
    <property type="match status" value="1"/>
</dbReference>
<dbReference type="Proteomes" id="UP001596113">
    <property type="component" value="Unassembled WGS sequence"/>
</dbReference>
<evidence type="ECO:0000256" key="6">
    <source>
        <dbReference type="ARBA" id="ARBA00022840"/>
    </source>
</evidence>
<dbReference type="NCBIfam" id="TIGR01007">
    <property type="entry name" value="eps_fam"/>
    <property type="match status" value="1"/>
</dbReference>
<keyword evidence="7" id="KW-0829">Tyrosine-protein kinase</keyword>
<evidence type="ECO:0000256" key="1">
    <source>
        <dbReference type="ARBA" id="ARBA00007316"/>
    </source>
</evidence>
<dbReference type="InterPro" id="IPR027417">
    <property type="entry name" value="P-loop_NTPase"/>
</dbReference>
<dbReference type="RefSeq" id="WP_378138872.1">
    <property type="nucleotide sequence ID" value="NZ_JBHSMI010000062.1"/>
</dbReference>
<evidence type="ECO:0000256" key="2">
    <source>
        <dbReference type="ARBA" id="ARBA00011903"/>
    </source>
</evidence>
<evidence type="ECO:0000256" key="5">
    <source>
        <dbReference type="ARBA" id="ARBA00022777"/>
    </source>
</evidence>
<evidence type="ECO:0000256" key="8">
    <source>
        <dbReference type="ARBA" id="ARBA00051245"/>
    </source>
</evidence>
<evidence type="ECO:0000313" key="10">
    <source>
        <dbReference type="EMBL" id="MFC5406779.1"/>
    </source>
</evidence>
<dbReference type="PANTHER" id="PTHR32309">
    <property type="entry name" value="TYROSINE-PROTEIN KINASE"/>
    <property type="match status" value="1"/>
</dbReference>
<evidence type="ECO:0000256" key="4">
    <source>
        <dbReference type="ARBA" id="ARBA00022741"/>
    </source>
</evidence>
<protein>
    <recommendedName>
        <fullName evidence="2">non-specific protein-tyrosine kinase</fullName>
        <ecNumber evidence="2">2.7.10.2</ecNumber>
    </recommendedName>
</protein>
<dbReference type="InterPro" id="IPR050445">
    <property type="entry name" value="Bact_polysacc_biosynth/exp"/>
</dbReference>
<gene>
    <name evidence="10" type="ORF">ACFPOF_28985</name>
</gene>
<evidence type="ECO:0000259" key="9">
    <source>
        <dbReference type="Pfam" id="PF13614"/>
    </source>
</evidence>
<keyword evidence="4" id="KW-0547">Nucleotide-binding</keyword>
<dbReference type="SUPFAM" id="SSF52540">
    <property type="entry name" value="P-loop containing nucleoside triphosphate hydrolases"/>
    <property type="match status" value="1"/>
</dbReference>
<comment type="caution">
    <text evidence="10">The sequence shown here is derived from an EMBL/GenBank/DDBJ whole genome shotgun (WGS) entry which is preliminary data.</text>
</comment>
<proteinExistence type="inferred from homology"/>
<dbReference type="InterPro" id="IPR025669">
    <property type="entry name" value="AAA_dom"/>
</dbReference>
<accession>A0ABW0I0H5</accession>
<keyword evidence="6" id="KW-0067">ATP-binding</keyword>
<dbReference type="InterPro" id="IPR005702">
    <property type="entry name" value="Wzc-like_C"/>
</dbReference>
<evidence type="ECO:0000256" key="3">
    <source>
        <dbReference type="ARBA" id="ARBA00022679"/>
    </source>
</evidence>
<evidence type="ECO:0000313" key="11">
    <source>
        <dbReference type="Proteomes" id="UP001596113"/>
    </source>
</evidence>
<keyword evidence="5 10" id="KW-0418">Kinase</keyword>
<dbReference type="EC" id="2.7.10.2" evidence="2"/>
<keyword evidence="3 10" id="KW-0808">Transferase</keyword>